<organism evidence="2 3">
    <name type="scientific">Daphnia magna</name>
    <dbReference type="NCBI Taxonomy" id="35525"/>
    <lineage>
        <taxon>Eukaryota</taxon>
        <taxon>Metazoa</taxon>
        <taxon>Ecdysozoa</taxon>
        <taxon>Arthropoda</taxon>
        <taxon>Crustacea</taxon>
        <taxon>Branchiopoda</taxon>
        <taxon>Diplostraca</taxon>
        <taxon>Cladocera</taxon>
        <taxon>Anomopoda</taxon>
        <taxon>Daphniidae</taxon>
        <taxon>Daphnia</taxon>
    </lineage>
</organism>
<proteinExistence type="predicted"/>
<evidence type="ECO:0000313" key="3">
    <source>
        <dbReference type="Proteomes" id="UP000076858"/>
    </source>
</evidence>
<sequence length="89" mass="10585">MQMISHLSIFFLAALKYPRVERRPPIQEETPRFQGEKKRVELGQSYQKHQMDFHVPFCIQSSVQFNLLHRPLFFGLWFCVCVCVGTRLI</sequence>
<accession>A0A164W2S9</accession>
<gene>
    <name evidence="2" type="ORF">APZ42_022173</name>
</gene>
<evidence type="ECO:0000256" key="1">
    <source>
        <dbReference type="SAM" id="SignalP"/>
    </source>
</evidence>
<dbReference type="Proteomes" id="UP000076858">
    <property type="component" value="Unassembled WGS sequence"/>
</dbReference>
<dbReference type="AlphaFoldDB" id="A0A164W2S9"/>
<name>A0A164W2S9_9CRUS</name>
<reference evidence="2 3" key="1">
    <citation type="submission" date="2016-03" db="EMBL/GenBank/DDBJ databases">
        <title>EvidentialGene: Evidence-directed Construction of Genes on Genomes.</title>
        <authorList>
            <person name="Gilbert D.G."/>
            <person name="Choi J.-H."/>
            <person name="Mockaitis K."/>
            <person name="Colbourne J."/>
            <person name="Pfrender M."/>
        </authorList>
    </citation>
    <scope>NUCLEOTIDE SEQUENCE [LARGE SCALE GENOMIC DNA]</scope>
    <source>
        <strain evidence="2 3">Xinb3</strain>
        <tissue evidence="2">Complete organism</tissue>
    </source>
</reference>
<feature type="signal peptide" evidence="1">
    <location>
        <begin position="1"/>
        <end position="22"/>
    </location>
</feature>
<keyword evidence="1" id="KW-0732">Signal</keyword>
<evidence type="ECO:0000313" key="2">
    <source>
        <dbReference type="EMBL" id="KZS12899.1"/>
    </source>
</evidence>
<keyword evidence="3" id="KW-1185">Reference proteome</keyword>
<feature type="chain" id="PRO_5007854064" evidence="1">
    <location>
        <begin position="23"/>
        <end position="89"/>
    </location>
</feature>
<protein>
    <submittedName>
        <fullName evidence="2">Uncharacterized protein</fullName>
    </submittedName>
</protein>
<dbReference type="EMBL" id="LRGB01001348">
    <property type="protein sequence ID" value="KZS12899.1"/>
    <property type="molecule type" value="Genomic_DNA"/>
</dbReference>
<comment type="caution">
    <text evidence="2">The sequence shown here is derived from an EMBL/GenBank/DDBJ whole genome shotgun (WGS) entry which is preliminary data.</text>
</comment>